<organism evidence="1 2">
    <name type="scientific">Cuscuta campestris</name>
    <dbReference type="NCBI Taxonomy" id="132261"/>
    <lineage>
        <taxon>Eukaryota</taxon>
        <taxon>Viridiplantae</taxon>
        <taxon>Streptophyta</taxon>
        <taxon>Embryophyta</taxon>
        <taxon>Tracheophyta</taxon>
        <taxon>Spermatophyta</taxon>
        <taxon>Magnoliopsida</taxon>
        <taxon>eudicotyledons</taxon>
        <taxon>Gunneridae</taxon>
        <taxon>Pentapetalae</taxon>
        <taxon>asterids</taxon>
        <taxon>lamiids</taxon>
        <taxon>Solanales</taxon>
        <taxon>Convolvulaceae</taxon>
        <taxon>Cuscuteae</taxon>
        <taxon>Cuscuta</taxon>
        <taxon>Cuscuta subgen. Grammica</taxon>
        <taxon>Cuscuta sect. Cleistogrammica</taxon>
    </lineage>
</organism>
<evidence type="ECO:0000313" key="2">
    <source>
        <dbReference type="Proteomes" id="UP000595140"/>
    </source>
</evidence>
<evidence type="ECO:0000313" key="1">
    <source>
        <dbReference type="EMBL" id="VFQ87887.1"/>
    </source>
</evidence>
<sequence>EGILSPTEVFKDVLHSRPMAFARVGLVSTRDTQSKSDIRSRTYHRIHDGSNGRRIRNISHAFYFLRSGSTLSLGKTRALGHRQTSSFRLRHAESSEDLVYYVINIQSKEDYSTPTDLLVYTRFIRISFKTKADDSFVKADVPTP</sequence>
<gene>
    <name evidence="1" type="ORF">CCAM_LOCUS29663</name>
</gene>
<proteinExistence type="predicted"/>
<dbReference type="AlphaFoldDB" id="A0A484MH89"/>
<dbReference type="Proteomes" id="UP000595140">
    <property type="component" value="Unassembled WGS sequence"/>
</dbReference>
<name>A0A484MH89_9ASTE</name>
<accession>A0A484MH89</accession>
<feature type="non-terminal residue" evidence="1">
    <location>
        <position position="1"/>
    </location>
</feature>
<dbReference type="EMBL" id="OOIL02003406">
    <property type="protein sequence ID" value="VFQ87887.1"/>
    <property type="molecule type" value="Genomic_DNA"/>
</dbReference>
<reference evidence="1 2" key="1">
    <citation type="submission" date="2018-04" db="EMBL/GenBank/DDBJ databases">
        <authorList>
            <person name="Vogel A."/>
        </authorList>
    </citation>
    <scope>NUCLEOTIDE SEQUENCE [LARGE SCALE GENOMIC DNA]</scope>
</reference>
<keyword evidence="2" id="KW-1185">Reference proteome</keyword>
<protein>
    <submittedName>
        <fullName evidence="1">Uncharacterized protein</fullName>
    </submittedName>
</protein>